<evidence type="ECO:0000313" key="6">
    <source>
        <dbReference type="Proteomes" id="UP001321580"/>
    </source>
</evidence>
<dbReference type="Proteomes" id="UP001321580">
    <property type="component" value="Unassembled WGS sequence"/>
</dbReference>
<protein>
    <submittedName>
        <fullName evidence="5">Baseplate J/gp47 family protein</fullName>
    </submittedName>
</protein>
<dbReference type="Pfam" id="PF26078">
    <property type="entry name" value="Baseplate_J_M"/>
    <property type="match status" value="1"/>
</dbReference>
<keyword evidence="6" id="KW-1185">Reference proteome</keyword>
<dbReference type="PANTHER" id="PTHR37829:SF3">
    <property type="entry name" value="PROTEIN JAYE-RELATED"/>
    <property type="match status" value="1"/>
</dbReference>
<dbReference type="EMBL" id="JASGBI010000002">
    <property type="protein sequence ID" value="MDI9240730.1"/>
    <property type="molecule type" value="Genomic_DNA"/>
</dbReference>
<feature type="domain" description="Baseplate protein J-like barrel" evidence="2">
    <location>
        <begin position="92"/>
        <end position="166"/>
    </location>
</feature>
<gene>
    <name evidence="5" type="ORF">QLQ15_17645</name>
</gene>
<dbReference type="InterPro" id="IPR058530">
    <property type="entry name" value="Baseplate_J-like_C"/>
</dbReference>
<evidence type="ECO:0000313" key="5">
    <source>
        <dbReference type="EMBL" id="MDI9240730.1"/>
    </source>
</evidence>
<evidence type="ECO:0000259" key="2">
    <source>
        <dbReference type="Pfam" id="PF04865"/>
    </source>
</evidence>
<dbReference type="InterPro" id="IPR006949">
    <property type="entry name" value="Barrel_Baseplate_J-like"/>
</dbReference>
<organism evidence="5 6">
    <name type="scientific">Lysobacter stagni</name>
    <dbReference type="NCBI Taxonomy" id="3045172"/>
    <lineage>
        <taxon>Bacteria</taxon>
        <taxon>Pseudomonadati</taxon>
        <taxon>Pseudomonadota</taxon>
        <taxon>Gammaproteobacteria</taxon>
        <taxon>Lysobacterales</taxon>
        <taxon>Lysobacteraceae</taxon>
        <taxon>Lysobacter</taxon>
    </lineage>
</organism>
<feature type="domain" description="Baseplate J-like C-terminal" evidence="4">
    <location>
        <begin position="273"/>
        <end position="351"/>
    </location>
</feature>
<dbReference type="PANTHER" id="PTHR37829">
    <property type="entry name" value="PHAGE-LIKE ELEMENT PBSX PROTEIN XKDT"/>
    <property type="match status" value="1"/>
</dbReference>
<accession>A0ABT6XKN4</accession>
<dbReference type="Pfam" id="PF04865">
    <property type="entry name" value="Baseplate_J"/>
    <property type="match status" value="1"/>
</dbReference>
<dbReference type="Pfam" id="PF26079">
    <property type="entry name" value="Baseplate_J_C"/>
    <property type="match status" value="1"/>
</dbReference>
<sequence length="354" mass="37263">MAFTRPTLTEIDQRIAADLSGRMIGVEGAVLRRSVLGVLARAEAGVSHELHGYLDWISRQVIIDTADAENLLRWTQIWGIQRRGAEFASGEVRFTGNDGAVVPAGALLQRPDGAEFETLADALIVAGVALAPVRALQAGADSNTAAGISLTLQRPVSGVASVALITAGGIVNGSDPESDAQLRERLLARLRNPPHGGAKGDYEAWALEVPGVTRAWVLPAWMGLGTVGVIFVRDGDPSNIPDAIEVAAVAAHIEERRPVTAEVFVLAPRAVPIDIEIRIRPNTAAVREAVSAELRDLLTREAAPGGTLLRSRIGEAIATAPGEQDHVVDAPADNITFGPVDIGVLGTLTFNDLP</sequence>
<comment type="caution">
    <text evidence="5">The sequence shown here is derived from an EMBL/GenBank/DDBJ whole genome shotgun (WGS) entry which is preliminary data.</text>
</comment>
<dbReference type="InterPro" id="IPR058531">
    <property type="entry name" value="Baseplate_J_M"/>
</dbReference>
<name>A0ABT6XKN4_9GAMM</name>
<reference evidence="5 6" key="1">
    <citation type="submission" date="2023-05" db="EMBL/GenBank/DDBJ databases">
        <title>Lysobacter sp. strain LF1 Genome sequencing and assembly.</title>
        <authorList>
            <person name="Jung Y."/>
        </authorList>
    </citation>
    <scope>NUCLEOTIDE SEQUENCE [LARGE SCALE GENOMIC DNA]</scope>
    <source>
        <strain evidence="5 6">LF1</strain>
    </source>
</reference>
<evidence type="ECO:0000259" key="3">
    <source>
        <dbReference type="Pfam" id="PF26078"/>
    </source>
</evidence>
<evidence type="ECO:0000259" key="4">
    <source>
        <dbReference type="Pfam" id="PF26079"/>
    </source>
</evidence>
<comment type="similarity">
    <text evidence="1">Belongs to the Mu gp47/PBSX XkdT family.</text>
</comment>
<dbReference type="RefSeq" id="WP_283214211.1">
    <property type="nucleotide sequence ID" value="NZ_JASGBI010000002.1"/>
</dbReference>
<dbReference type="InterPro" id="IPR052399">
    <property type="entry name" value="Phage_Baseplate_Assmbl_Protein"/>
</dbReference>
<feature type="domain" description="Baseplate J-like central" evidence="3">
    <location>
        <begin position="194"/>
        <end position="267"/>
    </location>
</feature>
<proteinExistence type="inferred from homology"/>
<evidence type="ECO:0000256" key="1">
    <source>
        <dbReference type="ARBA" id="ARBA00038087"/>
    </source>
</evidence>